<comment type="caution">
    <text evidence="14">The sequence shown here is derived from an EMBL/GenBank/DDBJ whole genome shotgun (WGS) entry which is preliminary data.</text>
</comment>
<dbReference type="InterPro" id="IPR005719">
    <property type="entry name" value="Dihydroorotate_DH_2"/>
</dbReference>
<dbReference type="PROSITE" id="PS00912">
    <property type="entry name" value="DHODEHASE_2"/>
    <property type="match status" value="1"/>
</dbReference>
<dbReference type="InterPro" id="IPR001295">
    <property type="entry name" value="Dihydroorotate_DH_CS"/>
</dbReference>
<evidence type="ECO:0000256" key="2">
    <source>
        <dbReference type="ARBA" id="ARBA00004370"/>
    </source>
</evidence>
<evidence type="ECO:0000256" key="1">
    <source>
        <dbReference type="ARBA" id="ARBA00001917"/>
    </source>
</evidence>
<dbReference type="Gene3D" id="3.20.20.70">
    <property type="entry name" value="Aldolase class I"/>
    <property type="match status" value="1"/>
</dbReference>
<keyword evidence="15" id="KW-1185">Reference proteome</keyword>
<dbReference type="Proteomes" id="UP000326924">
    <property type="component" value="Unassembled WGS sequence"/>
</dbReference>
<evidence type="ECO:0000313" key="14">
    <source>
        <dbReference type="EMBL" id="KAA8893427.1"/>
    </source>
</evidence>
<dbReference type="GO" id="GO:0044205">
    <property type="term" value="P:'de novo' UMP biosynthetic process"/>
    <property type="evidence" value="ECO:0007669"/>
    <property type="project" value="UniProtKB-UniPathway"/>
</dbReference>
<dbReference type="InterPro" id="IPR050074">
    <property type="entry name" value="DHO_dehydrogenase"/>
</dbReference>
<evidence type="ECO:0000256" key="6">
    <source>
        <dbReference type="ARBA" id="ARBA00017599"/>
    </source>
</evidence>
<comment type="catalytic activity">
    <reaction evidence="12">
        <text>(S)-dihydroorotate + a quinone = orotate + a quinol</text>
        <dbReference type="Rhea" id="RHEA:30187"/>
        <dbReference type="ChEBI" id="CHEBI:24646"/>
        <dbReference type="ChEBI" id="CHEBI:30839"/>
        <dbReference type="ChEBI" id="CHEBI:30864"/>
        <dbReference type="ChEBI" id="CHEBI:132124"/>
        <dbReference type="EC" id="1.3.5.2"/>
    </reaction>
</comment>
<evidence type="ECO:0000256" key="4">
    <source>
        <dbReference type="ARBA" id="ARBA00005359"/>
    </source>
</evidence>
<gene>
    <name evidence="14" type="ORF">FN846DRAFT_529183</name>
</gene>
<protein>
    <recommendedName>
        <fullName evidence="6">Dihydroorotate dehydrogenase (quinone), mitochondrial</fullName>
        <ecNumber evidence="5">1.3.5.2</ecNumber>
    </recommendedName>
    <alternativeName>
        <fullName evidence="11">Dihydroorotate oxidase</fullName>
    </alternativeName>
</protein>
<keyword evidence="10" id="KW-0472">Membrane</keyword>
<dbReference type="PANTHER" id="PTHR48109:SF4">
    <property type="entry name" value="DIHYDROOROTATE DEHYDROGENASE (QUINONE), MITOCHONDRIAL"/>
    <property type="match status" value="1"/>
</dbReference>
<sequence length="466" mass="50539">MPLLRPATALRALRSPSIAASTQQRPISSKAAALASPTNRLRNGLYGTLLLGLLGFGYIEATDTRSSIHTYTVPTLLRYIFSGDDVSRPGPEAAHVFGLRALNLAHALGVPLRERGDHPYLPHLRSELFGLDVNTPLGISAGLDKHADAIDALFELSPSIALLEVGCVTPKPQDGNERPRLFRLPISKSFINRYGFNSIGADAVARRLRERVRRYAREHGMTEEEVLNSLEIPASLRPGRILAVQIGKNKTTPETDIEAVKRDYVECVQKLGKYADVIVVNVSSPNTPGLRSLQAAKPLTELLGSVVKAAEQVERARKPKVVVKVSPDSDSRDQIRDICQAVKNAGLKGVIVANTTVTRPPELTASPQTSEEEKRIVAREAGGLSGPALLPRTLRLVREYRNQLGRDIEVIASGGVSSGKDAMDCVKQGASGVMGYTGMVYGGVGWFGRVAQELAEEAEKLRSRRR</sequence>
<dbReference type="CDD" id="cd04738">
    <property type="entry name" value="DHOD_2_like"/>
    <property type="match status" value="1"/>
</dbReference>
<evidence type="ECO:0000313" key="15">
    <source>
        <dbReference type="Proteomes" id="UP000326924"/>
    </source>
</evidence>
<dbReference type="GO" id="GO:0106430">
    <property type="term" value="F:dihydroorotate dehydrogenase (quinone) activity"/>
    <property type="evidence" value="ECO:0007669"/>
    <property type="project" value="UniProtKB-EC"/>
</dbReference>
<dbReference type="NCBIfam" id="TIGR01036">
    <property type="entry name" value="pyrD_sub2"/>
    <property type="match status" value="1"/>
</dbReference>
<keyword evidence="8" id="KW-0288">FMN</keyword>
<dbReference type="EMBL" id="VXIS01000446">
    <property type="protein sequence ID" value="KAA8893427.1"/>
    <property type="molecule type" value="Genomic_DNA"/>
</dbReference>
<evidence type="ECO:0000256" key="3">
    <source>
        <dbReference type="ARBA" id="ARBA00005161"/>
    </source>
</evidence>
<evidence type="ECO:0000256" key="7">
    <source>
        <dbReference type="ARBA" id="ARBA00022630"/>
    </source>
</evidence>
<dbReference type="NCBIfam" id="NF003652">
    <property type="entry name" value="PRK05286.2-5"/>
    <property type="match status" value="1"/>
</dbReference>
<name>A0A5J5EEG1_9PEZI</name>
<dbReference type="InterPro" id="IPR013785">
    <property type="entry name" value="Aldolase_TIM"/>
</dbReference>
<dbReference type="EC" id="1.3.5.2" evidence="5"/>
<evidence type="ECO:0000256" key="8">
    <source>
        <dbReference type="ARBA" id="ARBA00022643"/>
    </source>
</evidence>
<dbReference type="InParanoid" id="A0A5J5EEG1"/>
<organism evidence="14 15">
    <name type="scientific">Sphaerosporella brunnea</name>
    <dbReference type="NCBI Taxonomy" id="1250544"/>
    <lineage>
        <taxon>Eukaryota</taxon>
        <taxon>Fungi</taxon>
        <taxon>Dikarya</taxon>
        <taxon>Ascomycota</taxon>
        <taxon>Pezizomycotina</taxon>
        <taxon>Pezizomycetes</taxon>
        <taxon>Pezizales</taxon>
        <taxon>Pyronemataceae</taxon>
        <taxon>Sphaerosporella</taxon>
    </lineage>
</organism>
<comment type="cofactor">
    <cofactor evidence="1">
        <name>FMN</name>
        <dbReference type="ChEBI" id="CHEBI:58210"/>
    </cofactor>
</comment>
<dbReference type="GO" id="GO:0006207">
    <property type="term" value="P:'de novo' pyrimidine nucleobase biosynthetic process"/>
    <property type="evidence" value="ECO:0007669"/>
    <property type="project" value="InterPro"/>
</dbReference>
<keyword evidence="7" id="KW-0285">Flavoprotein</keyword>
<comment type="pathway">
    <text evidence="3">Pyrimidine metabolism; UMP biosynthesis via de novo pathway; orotate from (S)-dihydroorotate (quinone route): step 1/1.</text>
</comment>
<evidence type="ECO:0000256" key="5">
    <source>
        <dbReference type="ARBA" id="ARBA00012791"/>
    </source>
</evidence>
<dbReference type="PANTHER" id="PTHR48109">
    <property type="entry name" value="DIHYDROOROTATE DEHYDROGENASE (QUINONE), MITOCHONDRIAL-RELATED"/>
    <property type="match status" value="1"/>
</dbReference>
<evidence type="ECO:0000256" key="9">
    <source>
        <dbReference type="ARBA" id="ARBA00023002"/>
    </source>
</evidence>
<dbReference type="Pfam" id="PF01180">
    <property type="entry name" value="DHO_dh"/>
    <property type="match status" value="1"/>
</dbReference>
<accession>A0A5J5EEG1</accession>
<dbReference type="InterPro" id="IPR005720">
    <property type="entry name" value="Dihydroorotate_DH_cat"/>
</dbReference>
<dbReference type="UniPathway" id="UPA00070">
    <property type="reaction ID" value="UER00946"/>
</dbReference>
<dbReference type="AlphaFoldDB" id="A0A5J5EEG1"/>
<evidence type="ECO:0000256" key="11">
    <source>
        <dbReference type="ARBA" id="ARBA00031623"/>
    </source>
</evidence>
<reference evidence="14 15" key="1">
    <citation type="submission" date="2019-09" db="EMBL/GenBank/DDBJ databases">
        <title>Draft genome of the ectomycorrhizal ascomycete Sphaerosporella brunnea.</title>
        <authorList>
            <consortium name="DOE Joint Genome Institute"/>
            <person name="Benucci G.M."/>
            <person name="Marozzi G."/>
            <person name="Antonielli L."/>
            <person name="Sanchez S."/>
            <person name="Marco P."/>
            <person name="Wang X."/>
            <person name="Falini L.B."/>
            <person name="Barry K."/>
            <person name="Haridas S."/>
            <person name="Lipzen A."/>
            <person name="Labutti K."/>
            <person name="Grigoriev I.V."/>
            <person name="Murat C."/>
            <person name="Martin F."/>
            <person name="Albertini E."/>
            <person name="Donnini D."/>
            <person name="Bonito G."/>
        </authorList>
    </citation>
    <scope>NUCLEOTIDE SEQUENCE [LARGE SCALE GENOMIC DNA]</scope>
    <source>
        <strain evidence="14 15">Sb_GMNB300</strain>
    </source>
</reference>
<proteinExistence type="inferred from homology"/>
<comment type="similarity">
    <text evidence="4">Belongs to the dihydroorotate dehydrogenase family. Type 2 subfamily.</text>
</comment>
<evidence type="ECO:0000256" key="12">
    <source>
        <dbReference type="ARBA" id="ARBA00048639"/>
    </source>
</evidence>
<keyword evidence="9" id="KW-0560">Oxidoreductase</keyword>
<feature type="domain" description="Dihydroorotate dehydrogenase catalytic" evidence="13">
    <location>
        <begin position="124"/>
        <end position="456"/>
    </location>
</feature>
<evidence type="ECO:0000259" key="13">
    <source>
        <dbReference type="Pfam" id="PF01180"/>
    </source>
</evidence>
<comment type="subcellular location">
    <subcellularLocation>
        <location evidence="2">Membrane</location>
    </subcellularLocation>
</comment>
<dbReference type="OrthoDB" id="14784at2759"/>
<evidence type="ECO:0000256" key="10">
    <source>
        <dbReference type="ARBA" id="ARBA00023136"/>
    </source>
</evidence>
<dbReference type="GO" id="GO:0005743">
    <property type="term" value="C:mitochondrial inner membrane"/>
    <property type="evidence" value="ECO:0007669"/>
    <property type="project" value="TreeGrafter"/>
</dbReference>
<dbReference type="SUPFAM" id="SSF51395">
    <property type="entry name" value="FMN-linked oxidoreductases"/>
    <property type="match status" value="1"/>
</dbReference>